<evidence type="ECO:0000313" key="5">
    <source>
        <dbReference type="Proteomes" id="UP000235025"/>
    </source>
</evidence>
<dbReference type="AlphaFoldDB" id="A0A2N6KFB1"/>
<dbReference type="CDD" id="cd06268">
    <property type="entry name" value="PBP1_ABC_transporter_LIVBP-like"/>
    <property type="match status" value="1"/>
</dbReference>
<dbReference type="InterPro" id="IPR028081">
    <property type="entry name" value="Leu-bd"/>
</dbReference>
<evidence type="ECO:0000259" key="3">
    <source>
        <dbReference type="Pfam" id="PF13458"/>
    </source>
</evidence>
<keyword evidence="2" id="KW-0732">Signal</keyword>
<dbReference type="Gene3D" id="3.40.50.2300">
    <property type="match status" value="2"/>
</dbReference>
<dbReference type="Pfam" id="PF13458">
    <property type="entry name" value="Peripla_BP_6"/>
    <property type="match status" value="1"/>
</dbReference>
<evidence type="ECO:0000256" key="2">
    <source>
        <dbReference type="ARBA" id="ARBA00022729"/>
    </source>
</evidence>
<dbReference type="InterPro" id="IPR051010">
    <property type="entry name" value="BCAA_transport"/>
</dbReference>
<protein>
    <submittedName>
        <fullName evidence="4">Receptor ligand binding family protein</fullName>
    </submittedName>
</protein>
<feature type="domain" description="Leucine-binding protein" evidence="3">
    <location>
        <begin position="137"/>
        <end position="451"/>
    </location>
</feature>
<dbReference type="Proteomes" id="UP000235025">
    <property type="component" value="Unassembled WGS sequence"/>
</dbReference>
<reference evidence="4 5" key="1">
    <citation type="submission" date="2017-07" db="EMBL/GenBank/DDBJ databases">
        <title>Genomes of Fischerella (Mastigocladus) sp. strains.</title>
        <authorList>
            <person name="Miller S.R."/>
        </authorList>
    </citation>
    <scope>NUCLEOTIDE SEQUENCE [LARGE SCALE GENOMIC DNA]</scope>
    <source>
        <strain evidence="4 5">CCMEE 5268</strain>
    </source>
</reference>
<name>A0A2N6KFB1_9CYAN</name>
<accession>A0A2N6KFB1</accession>
<dbReference type="PANTHER" id="PTHR30483:SF6">
    <property type="entry name" value="PERIPLASMIC BINDING PROTEIN OF ABC TRANSPORTER FOR NATURAL AMINO ACIDS"/>
    <property type="match status" value="1"/>
</dbReference>
<comment type="caution">
    <text evidence="4">The sequence shown here is derived from an EMBL/GenBank/DDBJ whole genome shotgun (WGS) entry which is preliminary data.</text>
</comment>
<evidence type="ECO:0000313" key="4">
    <source>
        <dbReference type="EMBL" id="PLZ97765.1"/>
    </source>
</evidence>
<gene>
    <name evidence="4" type="ORF">CEN50_13880</name>
</gene>
<dbReference type="SUPFAM" id="SSF53822">
    <property type="entry name" value="Periplasmic binding protein-like I"/>
    <property type="match status" value="1"/>
</dbReference>
<sequence length="471" mass="50444">MSQKKETAVLFLALLITVGLVGGGAWFLKENIWPQNSQEGGNSIQPKNKLITDRISFGEKILSAIEASPTKKEGITALASGNYSRAITNLEAALKLNKNDPETLIFLNNARIGTAKNYTIVASVPLGTDPNGSLEILRGIAQAQHEINAGGGIKGVPLKVGIANDDNNPEVAQQIANALVKNQEVLGVVGPYASDVTLAAGSVYTSGQLVAISPISTSVKISNFSRYIFRTVPSDFMAARALAKYMVEKSQKKNTAVFFNSQSNYSQSLKSEFVSSVSLEGGQVSSEFDLSKADFSAAKSVEQAIKQGAEVLMLAASTDTLDKALQVVQVNQKRLSLLGGDDMYTPKTLEIGQQQTVGMVLAVPWHIDSNLNVDFPQKSRQLWGGDVNWRTALAYDATRAFIAALERNPTRIGIQQTLSSPEFSTTGASGTIRFLPSGDRNAPVQLVQIVSKNPSRSGTGFDFVPVSTSRN</sequence>
<comment type="similarity">
    <text evidence="1">Belongs to the leucine-binding protein family.</text>
</comment>
<dbReference type="EMBL" id="NMQA01000161">
    <property type="protein sequence ID" value="PLZ97765.1"/>
    <property type="molecule type" value="Genomic_DNA"/>
</dbReference>
<proteinExistence type="inferred from homology"/>
<dbReference type="InterPro" id="IPR028082">
    <property type="entry name" value="Peripla_BP_I"/>
</dbReference>
<dbReference type="PANTHER" id="PTHR30483">
    <property type="entry name" value="LEUCINE-SPECIFIC-BINDING PROTEIN"/>
    <property type="match status" value="1"/>
</dbReference>
<keyword evidence="4" id="KW-0675">Receptor</keyword>
<evidence type="ECO:0000256" key="1">
    <source>
        <dbReference type="ARBA" id="ARBA00010062"/>
    </source>
</evidence>
<dbReference type="RefSeq" id="WP_102173308.1">
    <property type="nucleotide sequence ID" value="NZ_NMQA01000161.1"/>
</dbReference>
<organism evidence="4 5">
    <name type="scientific">Fischerella thermalis CCMEE 5268</name>
    <dbReference type="NCBI Taxonomy" id="2019662"/>
    <lineage>
        <taxon>Bacteria</taxon>
        <taxon>Bacillati</taxon>
        <taxon>Cyanobacteriota</taxon>
        <taxon>Cyanophyceae</taxon>
        <taxon>Nostocales</taxon>
        <taxon>Hapalosiphonaceae</taxon>
        <taxon>Fischerella</taxon>
    </lineage>
</organism>